<evidence type="ECO:0000256" key="3">
    <source>
        <dbReference type="ARBA" id="ARBA00023038"/>
    </source>
</evidence>
<feature type="region of interest" description="Disordered" evidence="5">
    <location>
        <begin position="327"/>
        <end position="352"/>
    </location>
</feature>
<organism evidence="7">
    <name type="scientific">Micromonas pusilla</name>
    <name type="common">Picoplanktonic green alga</name>
    <name type="synonym">Chromulina pusilla</name>
    <dbReference type="NCBI Taxonomy" id="38833"/>
    <lineage>
        <taxon>Eukaryota</taxon>
        <taxon>Viridiplantae</taxon>
        <taxon>Chlorophyta</taxon>
        <taxon>Mamiellophyceae</taxon>
        <taxon>Mamiellales</taxon>
        <taxon>Mamiellaceae</taxon>
        <taxon>Micromonas</taxon>
    </lineage>
</organism>
<gene>
    <name evidence="7" type="ORF">MSP1401_LOCUS11220</name>
</gene>
<dbReference type="GO" id="GO:0051015">
    <property type="term" value="F:actin filament binding"/>
    <property type="evidence" value="ECO:0007669"/>
    <property type="project" value="UniProtKB-ARBA"/>
</dbReference>
<dbReference type="Pfam" id="PF00412">
    <property type="entry name" value="LIM"/>
    <property type="match status" value="2"/>
</dbReference>
<evidence type="ECO:0000256" key="2">
    <source>
        <dbReference type="ARBA" id="ARBA00022833"/>
    </source>
</evidence>
<proteinExistence type="predicted"/>
<feature type="compositionally biased region" description="Low complexity" evidence="5">
    <location>
        <begin position="228"/>
        <end position="244"/>
    </location>
</feature>
<evidence type="ECO:0000313" key="7">
    <source>
        <dbReference type="EMBL" id="CAD8449605.1"/>
    </source>
</evidence>
<reference evidence="7" key="1">
    <citation type="submission" date="2021-01" db="EMBL/GenBank/DDBJ databases">
        <authorList>
            <person name="Corre E."/>
            <person name="Pelletier E."/>
            <person name="Niang G."/>
            <person name="Scheremetjew M."/>
            <person name="Finn R."/>
            <person name="Kale V."/>
            <person name="Holt S."/>
            <person name="Cochrane G."/>
            <person name="Meng A."/>
            <person name="Brown T."/>
            <person name="Cohen L."/>
        </authorList>
    </citation>
    <scope>NUCLEOTIDE SEQUENCE</scope>
    <source>
        <strain evidence="7">CCAC1681</strain>
    </source>
</reference>
<dbReference type="FunFam" id="2.10.110.10:FF:000002">
    <property type="entry name" value="LIM domain and actin-binding 1"/>
    <property type="match status" value="1"/>
</dbReference>
<feature type="region of interest" description="Disordered" evidence="5">
    <location>
        <begin position="228"/>
        <end position="300"/>
    </location>
</feature>
<dbReference type="PROSITE" id="PS00478">
    <property type="entry name" value="LIM_DOMAIN_1"/>
    <property type="match status" value="1"/>
</dbReference>
<keyword evidence="2 4" id="KW-0862">Zinc</keyword>
<dbReference type="SMART" id="SM00132">
    <property type="entry name" value="LIM"/>
    <property type="match status" value="2"/>
</dbReference>
<dbReference type="CDD" id="cd09443">
    <property type="entry name" value="LIM_Ltd-1"/>
    <property type="match status" value="1"/>
</dbReference>
<feature type="compositionally biased region" description="Basic residues" evidence="5">
    <location>
        <begin position="343"/>
        <end position="352"/>
    </location>
</feature>
<keyword evidence="1 4" id="KW-0479">Metal-binding</keyword>
<dbReference type="CDD" id="cd09358">
    <property type="entry name" value="LIM_Mical_like"/>
    <property type="match status" value="1"/>
</dbReference>
<dbReference type="InterPro" id="IPR001781">
    <property type="entry name" value="Znf_LIM"/>
</dbReference>
<sequence>MTAAAKPRWQPVASPKCVVCAKSVYEIEKLVADERVFHKTCFKCGHCSKTLSLGNYASINEKTYCKPHFKQLFAEKGGNYGEAFGLGDRSTAGAQTKTETDGPTDASSAARSKPPNLRVKGAPTALPASSRFGGQKNACPVCDKTAYPMESVDVDGASIHKGCFKCVACGVRLSLTTYVKHGKSLYCKRDVPRQDAKVGLSMTLCTAMEAQRLASSAASSGDAVARYASAAPAKDSPAKASPTPSKTPPPPSPFLESPLRRVASPVKQELEQTTPAESPAKEPTPAPEPEPNFPPGSPEAQLEAELAQVVEKTLDVAEEITEIIGDVEKKAAAAEPAASAAGGKKKKKKGKK</sequence>
<evidence type="ECO:0000256" key="5">
    <source>
        <dbReference type="SAM" id="MobiDB-lite"/>
    </source>
</evidence>
<dbReference type="EMBL" id="HBEN01013474">
    <property type="protein sequence ID" value="CAD8449605.1"/>
    <property type="molecule type" value="Transcribed_RNA"/>
</dbReference>
<dbReference type="Gene3D" id="2.10.110.10">
    <property type="entry name" value="Cysteine Rich Protein"/>
    <property type="match status" value="2"/>
</dbReference>
<dbReference type="SUPFAM" id="SSF57716">
    <property type="entry name" value="Glucocorticoid receptor-like (DNA-binding domain)"/>
    <property type="match status" value="3"/>
</dbReference>
<dbReference type="PROSITE" id="PS50023">
    <property type="entry name" value="LIM_DOMAIN_2"/>
    <property type="match status" value="2"/>
</dbReference>
<feature type="compositionally biased region" description="Low complexity" evidence="5">
    <location>
        <begin position="333"/>
        <end position="342"/>
    </location>
</feature>
<protein>
    <recommendedName>
        <fullName evidence="6">LIM zinc-binding domain-containing protein</fullName>
    </recommendedName>
</protein>
<evidence type="ECO:0000256" key="1">
    <source>
        <dbReference type="ARBA" id="ARBA00022723"/>
    </source>
</evidence>
<evidence type="ECO:0000256" key="4">
    <source>
        <dbReference type="PROSITE-ProRule" id="PRU00125"/>
    </source>
</evidence>
<feature type="region of interest" description="Disordered" evidence="5">
    <location>
        <begin position="90"/>
        <end position="125"/>
    </location>
</feature>
<keyword evidence="3 4" id="KW-0440">LIM domain</keyword>
<feature type="compositionally biased region" description="Pro residues" evidence="5">
    <location>
        <begin position="282"/>
        <end position="297"/>
    </location>
</feature>
<feature type="domain" description="LIM zinc-binding" evidence="6">
    <location>
        <begin position="15"/>
        <end position="75"/>
    </location>
</feature>
<dbReference type="GO" id="GO:0046872">
    <property type="term" value="F:metal ion binding"/>
    <property type="evidence" value="ECO:0007669"/>
    <property type="project" value="UniProtKB-KW"/>
</dbReference>
<dbReference type="GO" id="GO:0051017">
    <property type="term" value="P:actin filament bundle assembly"/>
    <property type="evidence" value="ECO:0007669"/>
    <property type="project" value="UniProtKB-ARBA"/>
</dbReference>
<accession>A0A7S0DBL3</accession>
<name>A0A7S0DBL3_MICPS</name>
<feature type="domain" description="LIM zinc-binding" evidence="6">
    <location>
        <begin position="137"/>
        <end position="197"/>
    </location>
</feature>
<evidence type="ECO:0000259" key="6">
    <source>
        <dbReference type="PROSITE" id="PS50023"/>
    </source>
</evidence>
<dbReference type="AlphaFoldDB" id="A0A7S0DBL3"/>
<dbReference type="PANTHER" id="PTHR24206">
    <property type="entry name" value="OS06G0237300 PROTEIN"/>
    <property type="match status" value="1"/>
</dbReference>